<protein>
    <recommendedName>
        <fullName evidence="2">Leucine-binding protein domain-containing protein</fullName>
    </recommendedName>
</protein>
<evidence type="ECO:0000259" key="2">
    <source>
        <dbReference type="Pfam" id="PF13458"/>
    </source>
</evidence>
<gene>
    <name evidence="3" type="ORF">S12H4_13942</name>
</gene>
<dbReference type="Gene3D" id="3.40.50.2300">
    <property type="match status" value="2"/>
</dbReference>
<dbReference type="AlphaFoldDB" id="X1RDN7"/>
<comment type="caution">
    <text evidence="3">The sequence shown here is derived from an EMBL/GenBank/DDBJ whole genome shotgun (WGS) entry which is preliminary data.</text>
</comment>
<evidence type="ECO:0000313" key="3">
    <source>
        <dbReference type="EMBL" id="GAI78683.1"/>
    </source>
</evidence>
<dbReference type="PANTHER" id="PTHR30483:SF40">
    <property type="entry name" value="HISTIDINE KINASE"/>
    <property type="match status" value="1"/>
</dbReference>
<feature type="non-terminal residue" evidence="3">
    <location>
        <position position="1"/>
    </location>
</feature>
<dbReference type="PANTHER" id="PTHR30483">
    <property type="entry name" value="LEUCINE-SPECIFIC-BINDING PROTEIN"/>
    <property type="match status" value="1"/>
</dbReference>
<dbReference type="InterPro" id="IPR028082">
    <property type="entry name" value="Peripla_BP_I"/>
</dbReference>
<dbReference type="EMBL" id="BARW01006636">
    <property type="protein sequence ID" value="GAI78683.1"/>
    <property type="molecule type" value="Genomic_DNA"/>
</dbReference>
<dbReference type="InterPro" id="IPR028081">
    <property type="entry name" value="Leu-bd"/>
</dbReference>
<dbReference type="InterPro" id="IPR051010">
    <property type="entry name" value="BCAA_transport"/>
</dbReference>
<proteinExistence type="predicted"/>
<dbReference type="SUPFAM" id="SSF53822">
    <property type="entry name" value="Periplasmic binding protein-like I"/>
    <property type="match status" value="1"/>
</dbReference>
<feature type="domain" description="Leucine-binding protein" evidence="2">
    <location>
        <begin position="3"/>
        <end position="176"/>
    </location>
</feature>
<reference evidence="3" key="1">
    <citation type="journal article" date="2014" name="Front. Microbiol.">
        <title>High frequency of phylogenetically diverse reductive dehalogenase-homologous genes in deep subseafloor sedimentary metagenomes.</title>
        <authorList>
            <person name="Kawai M."/>
            <person name="Futagami T."/>
            <person name="Toyoda A."/>
            <person name="Takaki Y."/>
            <person name="Nishi S."/>
            <person name="Hori S."/>
            <person name="Arai W."/>
            <person name="Tsubouchi T."/>
            <person name="Morono Y."/>
            <person name="Uchiyama I."/>
            <person name="Ito T."/>
            <person name="Fujiyama A."/>
            <person name="Inagaki F."/>
            <person name="Takami H."/>
        </authorList>
    </citation>
    <scope>NUCLEOTIDE SEQUENCE</scope>
    <source>
        <strain evidence="3">Expedition CK06-06</strain>
    </source>
</reference>
<evidence type="ECO:0000256" key="1">
    <source>
        <dbReference type="ARBA" id="ARBA00022729"/>
    </source>
</evidence>
<accession>X1RDN7</accession>
<sequence>GTGEIVTTIHYDEASKDYRTELGQIKDNNPDAVLIVSYCDDGIIVFKQALEIGLDNIAWLGCDGNYGSGLFKEPKSAEFMEKAIVCGTRTVGFGPKYEQFVTQYTEKLGAAPEIYCDTSYDAVWVAAKAIEAAGVYDGASIRAALAKLSFEGASGPISFDKVGNRASGTFELWKVVKDPTTETGYANVRIKIVTLE</sequence>
<name>X1RDN7_9ZZZZ</name>
<organism evidence="3">
    <name type="scientific">marine sediment metagenome</name>
    <dbReference type="NCBI Taxonomy" id="412755"/>
    <lineage>
        <taxon>unclassified sequences</taxon>
        <taxon>metagenomes</taxon>
        <taxon>ecological metagenomes</taxon>
    </lineage>
</organism>
<keyword evidence="1" id="KW-0732">Signal</keyword>
<dbReference type="Pfam" id="PF13458">
    <property type="entry name" value="Peripla_BP_6"/>
    <property type="match status" value="1"/>
</dbReference>